<evidence type="ECO:0000313" key="2">
    <source>
        <dbReference type="EMBL" id="GBG30577.1"/>
    </source>
</evidence>
<feature type="region of interest" description="Disordered" evidence="1">
    <location>
        <begin position="94"/>
        <end position="169"/>
    </location>
</feature>
<sequence length="224" mass="23350">MNSHERDSATSRALVFKTLSAVDLAGEGLEGGAREVRRASQLKRRLSIMSEDPDGGPVSGRSIETTSSHGSFGSLGALDRIGFALESGLTPRSASSLSLQDLESPRTSGSVSPRGNSIHVHNFHSQSPGLVGNGENSSSIKTSNGGITNSSSNTKGNLGTTHGGERKFTIGGGIDVQAQRRSSALGALSPIHQGRGGTRAQHMSPTRIFAAIMTVIMICRKLDN</sequence>
<dbReference type="AlphaFoldDB" id="A0A2R5GI65"/>
<dbReference type="InParanoid" id="A0A2R5GI65"/>
<organism evidence="2 3">
    <name type="scientific">Hondaea fermentalgiana</name>
    <dbReference type="NCBI Taxonomy" id="2315210"/>
    <lineage>
        <taxon>Eukaryota</taxon>
        <taxon>Sar</taxon>
        <taxon>Stramenopiles</taxon>
        <taxon>Bigyra</taxon>
        <taxon>Labyrinthulomycetes</taxon>
        <taxon>Thraustochytrida</taxon>
        <taxon>Thraustochytriidae</taxon>
        <taxon>Hondaea</taxon>
    </lineage>
</organism>
<accession>A0A2R5GI65</accession>
<keyword evidence="3" id="KW-1185">Reference proteome</keyword>
<feature type="compositionally biased region" description="Polar residues" evidence="1">
    <location>
        <begin position="123"/>
        <end position="140"/>
    </location>
</feature>
<comment type="caution">
    <text evidence="2">The sequence shown here is derived from an EMBL/GenBank/DDBJ whole genome shotgun (WGS) entry which is preliminary data.</text>
</comment>
<proteinExistence type="predicted"/>
<dbReference type="Proteomes" id="UP000241890">
    <property type="component" value="Unassembled WGS sequence"/>
</dbReference>
<name>A0A2R5GI65_9STRA</name>
<feature type="compositionally biased region" description="Polar residues" evidence="1">
    <location>
        <begin position="62"/>
        <end position="71"/>
    </location>
</feature>
<evidence type="ECO:0000256" key="1">
    <source>
        <dbReference type="SAM" id="MobiDB-lite"/>
    </source>
</evidence>
<gene>
    <name evidence="2" type="ORF">FCC1311_067972</name>
</gene>
<reference evidence="2 3" key="1">
    <citation type="submission" date="2017-12" db="EMBL/GenBank/DDBJ databases">
        <title>Sequencing, de novo assembly and annotation of complete genome of a new Thraustochytrid species, strain FCC1311.</title>
        <authorList>
            <person name="Sedici K."/>
            <person name="Godart F."/>
            <person name="Aiese Cigliano R."/>
            <person name="Sanseverino W."/>
            <person name="Barakat M."/>
            <person name="Ortet P."/>
            <person name="Marechal E."/>
            <person name="Cagnac O."/>
            <person name="Amato A."/>
        </authorList>
    </citation>
    <scope>NUCLEOTIDE SEQUENCE [LARGE SCALE GENOMIC DNA]</scope>
</reference>
<feature type="region of interest" description="Disordered" evidence="1">
    <location>
        <begin position="45"/>
        <end position="71"/>
    </location>
</feature>
<dbReference type="EMBL" id="BEYU01000078">
    <property type="protein sequence ID" value="GBG30577.1"/>
    <property type="molecule type" value="Genomic_DNA"/>
</dbReference>
<feature type="compositionally biased region" description="Polar residues" evidence="1">
    <location>
        <begin position="94"/>
        <end position="115"/>
    </location>
</feature>
<evidence type="ECO:0000313" key="3">
    <source>
        <dbReference type="Proteomes" id="UP000241890"/>
    </source>
</evidence>
<feature type="compositionally biased region" description="Low complexity" evidence="1">
    <location>
        <begin position="141"/>
        <end position="157"/>
    </location>
</feature>
<protein>
    <submittedName>
        <fullName evidence="2">Uncharacterized protein</fullName>
    </submittedName>
</protein>